<dbReference type="PANTHER" id="PTHR43470:SF3">
    <property type="entry name" value="PHOSPHATE TRANSPORT SYSTEM PERMEASE PROTEIN PSTA-RELATED"/>
    <property type="match status" value="1"/>
</dbReference>
<proteinExistence type="inferred from homology"/>
<feature type="transmembrane region" description="Helical" evidence="8">
    <location>
        <begin position="12"/>
        <end position="36"/>
    </location>
</feature>
<reference evidence="10" key="1">
    <citation type="submission" date="2021-05" db="EMBL/GenBank/DDBJ databases">
        <title>Energy efficiency and biological interactions define the core microbiome of deep oligotrophic groundwater.</title>
        <authorList>
            <person name="Mehrshad M."/>
            <person name="Lopez-Fernandez M."/>
            <person name="Bell E."/>
            <person name="Bernier-Latmani R."/>
            <person name="Bertilsson S."/>
            <person name="Dopson M."/>
        </authorList>
    </citation>
    <scope>NUCLEOTIDE SEQUENCE</scope>
    <source>
        <strain evidence="10">Modern_marine.mb.64</strain>
    </source>
</reference>
<dbReference type="CDD" id="cd06261">
    <property type="entry name" value="TM_PBP2"/>
    <property type="match status" value="1"/>
</dbReference>
<dbReference type="NCBIfam" id="TIGR00974">
    <property type="entry name" value="3a0107s02c"/>
    <property type="match status" value="1"/>
</dbReference>
<keyword evidence="7 8" id="KW-0472">Membrane</keyword>
<dbReference type="GO" id="GO:0005886">
    <property type="term" value="C:plasma membrane"/>
    <property type="evidence" value="ECO:0007669"/>
    <property type="project" value="UniProtKB-SubCell"/>
</dbReference>
<evidence type="ECO:0000256" key="6">
    <source>
        <dbReference type="ARBA" id="ARBA00022989"/>
    </source>
</evidence>
<dbReference type="Gene3D" id="1.10.3720.10">
    <property type="entry name" value="MetI-like"/>
    <property type="match status" value="1"/>
</dbReference>
<feature type="transmembrane region" description="Helical" evidence="8">
    <location>
        <begin position="260"/>
        <end position="285"/>
    </location>
</feature>
<dbReference type="GO" id="GO:0035435">
    <property type="term" value="P:phosphate ion transmembrane transport"/>
    <property type="evidence" value="ECO:0007669"/>
    <property type="project" value="InterPro"/>
</dbReference>
<dbReference type="InterPro" id="IPR005672">
    <property type="entry name" value="Phosphate_PstA"/>
</dbReference>
<keyword evidence="3" id="KW-0813">Transport</keyword>
<dbReference type="InterPro" id="IPR000515">
    <property type="entry name" value="MetI-like"/>
</dbReference>
<name>A0A948RY80_UNCEI</name>
<feature type="transmembrane region" description="Helical" evidence="8">
    <location>
        <begin position="336"/>
        <end position="354"/>
    </location>
</feature>
<keyword evidence="4 8" id="KW-1003">Cell membrane</keyword>
<dbReference type="Pfam" id="PF00528">
    <property type="entry name" value="BPD_transp_1"/>
    <property type="match status" value="1"/>
</dbReference>
<evidence type="ECO:0000256" key="8">
    <source>
        <dbReference type="RuleBase" id="RU363043"/>
    </source>
</evidence>
<gene>
    <name evidence="10" type="primary">pstA</name>
    <name evidence="10" type="ORF">KJ970_20035</name>
</gene>
<evidence type="ECO:0000256" key="1">
    <source>
        <dbReference type="ARBA" id="ARBA00004651"/>
    </source>
</evidence>
<dbReference type="SUPFAM" id="SSF161098">
    <property type="entry name" value="MetI-like"/>
    <property type="match status" value="1"/>
</dbReference>
<accession>A0A948RY80</accession>
<evidence type="ECO:0000313" key="11">
    <source>
        <dbReference type="Proteomes" id="UP000777784"/>
    </source>
</evidence>
<organism evidence="10 11">
    <name type="scientific">Eiseniibacteriota bacterium</name>
    <dbReference type="NCBI Taxonomy" id="2212470"/>
    <lineage>
        <taxon>Bacteria</taxon>
        <taxon>Candidatus Eiseniibacteriota</taxon>
    </lineage>
</organism>
<comment type="caution">
    <text evidence="10">The sequence shown here is derived from an EMBL/GenBank/DDBJ whole genome shotgun (WGS) entry which is preliminary data.</text>
</comment>
<evidence type="ECO:0000256" key="2">
    <source>
        <dbReference type="ARBA" id="ARBA00007069"/>
    </source>
</evidence>
<evidence type="ECO:0000256" key="5">
    <source>
        <dbReference type="ARBA" id="ARBA00022692"/>
    </source>
</evidence>
<evidence type="ECO:0000256" key="4">
    <source>
        <dbReference type="ARBA" id="ARBA00022475"/>
    </source>
</evidence>
<evidence type="ECO:0000256" key="3">
    <source>
        <dbReference type="ARBA" id="ARBA00022448"/>
    </source>
</evidence>
<dbReference type="EMBL" id="JAHJDP010000117">
    <property type="protein sequence ID" value="MBU2693213.1"/>
    <property type="molecule type" value="Genomic_DNA"/>
</dbReference>
<dbReference type="InterPro" id="IPR035906">
    <property type="entry name" value="MetI-like_sf"/>
</dbReference>
<keyword evidence="6 8" id="KW-1133">Transmembrane helix</keyword>
<feature type="transmembrane region" description="Helical" evidence="8">
    <location>
        <begin position="423"/>
        <end position="443"/>
    </location>
</feature>
<comment type="subcellular location">
    <subcellularLocation>
        <location evidence="1 8">Cell membrane</location>
        <topology evidence="1 8">Multi-pass membrane protein</topology>
    </subcellularLocation>
</comment>
<keyword evidence="5 8" id="KW-0812">Transmembrane</keyword>
<comment type="similarity">
    <text evidence="2 8">Belongs to the binding-protein-dependent transport system permease family. CysTW subfamily.</text>
</comment>
<feature type="transmembrane region" description="Helical" evidence="8">
    <location>
        <begin position="297"/>
        <end position="315"/>
    </location>
</feature>
<sequence>MRIGTRKLIDRSFSGLGFFSVALMGLAVLVILAPIITRGLGAFVFKGTVEFRRMQLENFERGHREAIEKEILQAAAARKPVYAMIETFKSEIDSMKINEKLRYRKQLKEVEGDIAVLLGPKPGDPRRVLPRQQYGQTRWDRAQVKLRQVIFRTEYDYSDTASMGTEVFVPRANDFAGTALAGLFPYLEEHIEEMLAPRITFYPRFLSDISIDSHLFGGIRAEVLGTLFLAIGAMFFALPMGVLSAVYLVEYSREGRIISLLRTCVSTLAGVPSIVFALFGLAFFINTMKVTESKSVLAGSLTLACLILPTVIRASEEALRAVPNTYREASMSLGAGKWRTIVTVVLPAAIPGILTGTVISLGRAAGETAPIIFTAAVSVGEPLNLFKAKFWEVLSQPTPALPWNIYNLCTEHEAVDEIRHVQYGMVLTLVLLVLVLNTTAIIMRARISRKLKG</sequence>
<feature type="transmembrane region" description="Helical" evidence="8">
    <location>
        <begin position="223"/>
        <end position="248"/>
    </location>
</feature>
<dbReference type="Proteomes" id="UP000777784">
    <property type="component" value="Unassembled WGS sequence"/>
</dbReference>
<dbReference type="PROSITE" id="PS50928">
    <property type="entry name" value="ABC_TM1"/>
    <property type="match status" value="1"/>
</dbReference>
<feature type="domain" description="ABC transmembrane type-1" evidence="9">
    <location>
        <begin position="223"/>
        <end position="442"/>
    </location>
</feature>
<evidence type="ECO:0000259" key="9">
    <source>
        <dbReference type="PROSITE" id="PS50928"/>
    </source>
</evidence>
<dbReference type="AlphaFoldDB" id="A0A948RY80"/>
<evidence type="ECO:0000256" key="7">
    <source>
        <dbReference type="ARBA" id="ARBA00023136"/>
    </source>
</evidence>
<protein>
    <recommendedName>
        <fullName evidence="8">Phosphate transport system permease protein PstA</fullName>
    </recommendedName>
</protein>
<evidence type="ECO:0000313" key="10">
    <source>
        <dbReference type="EMBL" id="MBU2693213.1"/>
    </source>
</evidence>
<dbReference type="GO" id="GO:0005315">
    <property type="term" value="F:phosphate transmembrane transporter activity"/>
    <property type="evidence" value="ECO:0007669"/>
    <property type="project" value="InterPro"/>
</dbReference>
<dbReference type="PANTHER" id="PTHR43470">
    <property type="entry name" value="PHOSPHATE TRANSPORT SYSTEM PERMEASE PROTEIN PSTA-RELATED"/>
    <property type="match status" value="1"/>
</dbReference>